<dbReference type="CDD" id="cd00082">
    <property type="entry name" value="HisKA"/>
    <property type="match status" value="1"/>
</dbReference>
<evidence type="ECO:0000259" key="13">
    <source>
        <dbReference type="PROSITE" id="PS50110"/>
    </source>
</evidence>
<dbReference type="GO" id="GO:0006935">
    <property type="term" value="P:chemotaxis"/>
    <property type="evidence" value="ECO:0007669"/>
    <property type="project" value="UniProtKB-UniRule"/>
</dbReference>
<dbReference type="Pfam" id="PF13596">
    <property type="entry name" value="PAS_10"/>
    <property type="match status" value="1"/>
</dbReference>
<dbReference type="SMART" id="SM00388">
    <property type="entry name" value="HisKA"/>
    <property type="match status" value="1"/>
</dbReference>
<dbReference type="PRINTS" id="PR00996">
    <property type="entry name" value="CHERMTFRASE"/>
</dbReference>
<dbReference type="PROSITE" id="PS50122">
    <property type="entry name" value="CHEB"/>
    <property type="match status" value="1"/>
</dbReference>
<evidence type="ECO:0000259" key="14">
    <source>
        <dbReference type="PROSITE" id="PS50112"/>
    </source>
</evidence>
<dbReference type="SMART" id="SM00138">
    <property type="entry name" value="MeTrc"/>
    <property type="match status" value="1"/>
</dbReference>
<dbReference type="InterPro" id="IPR000700">
    <property type="entry name" value="PAS-assoc_C"/>
</dbReference>
<evidence type="ECO:0000256" key="8">
    <source>
        <dbReference type="PROSITE-ProRule" id="PRU00050"/>
    </source>
</evidence>
<dbReference type="BioCyc" id="SCEL448385:SCE_RS21535-MONOMER"/>
<dbReference type="OrthoDB" id="9786165at2"/>
<dbReference type="eggNOG" id="COG5002">
    <property type="taxonomic scope" value="Bacteria"/>
</dbReference>
<dbReference type="GO" id="GO:0032259">
    <property type="term" value="P:methylation"/>
    <property type="evidence" value="ECO:0007669"/>
    <property type="project" value="UniProtKB-KW"/>
</dbReference>
<feature type="modified residue" description="4-aspartylphosphate" evidence="9">
    <location>
        <position position="1276"/>
    </location>
</feature>
<dbReference type="InterPro" id="IPR036097">
    <property type="entry name" value="HisK_dim/P_sf"/>
</dbReference>
<dbReference type="eggNOG" id="COG1352">
    <property type="taxonomic scope" value="Bacteria"/>
</dbReference>
<dbReference type="CDD" id="cd16434">
    <property type="entry name" value="CheB-CheR_fusion"/>
    <property type="match status" value="1"/>
</dbReference>
<dbReference type="EMBL" id="AM746676">
    <property type="protein sequence ID" value="CAN94353.1"/>
    <property type="molecule type" value="Genomic_DNA"/>
</dbReference>
<dbReference type="SUPFAM" id="SSF52738">
    <property type="entry name" value="Methylesterase CheB, C-terminal domain"/>
    <property type="match status" value="1"/>
</dbReference>
<feature type="active site" evidence="8">
    <location>
        <position position="151"/>
    </location>
</feature>
<keyword evidence="3 9" id="KW-0597">Phosphoprotein</keyword>
<name>A9EWU9_SORC5</name>
<comment type="catalytic activity">
    <reaction evidence="2">
        <text>L-glutamyl-[protein] + S-adenosyl-L-methionine = [protein]-L-glutamate 5-O-methyl ester + S-adenosyl-L-homocysteine</text>
        <dbReference type="Rhea" id="RHEA:24452"/>
        <dbReference type="Rhea" id="RHEA-COMP:10208"/>
        <dbReference type="Rhea" id="RHEA-COMP:10311"/>
        <dbReference type="ChEBI" id="CHEBI:29973"/>
        <dbReference type="ChEBI" id="CHEBI:57856"/>
        <dbReference type="ChEBI" id="CHEBI:59789"/>
        <dbReference type="ChEBI" id="CHEBI:82795"/>
        <dbReference type="EC" id="2.1.1.80"/>
    </reaction>
</comment>
<dbReference type="Pfam" id="PF00072">
    <property type="entry name" value="Response_reg"/>
    <property type="match status" value="1"/>
</dbReference>
<dbReference type="Gene3D" id="3.40.50.150">
    <property type="entry name" value="Vaccinia Virus protein VP39"/>
    <property type="match status" value="1"/>
</dbReference>
<evidence type="ECO:0000256" key="7">
    <source>
        <dbReference type="ARBA" id="ARBA00022777"/>
    </source>
</evidence>
<dbReference type="Pfam" id="PF03705">
    <property type="entry name" value="CheR_N"/>
    <property type="match status" value="1"/>
</dbReference>
<dbReference type="GO" id="GO:0000156">
    <property type="term" value="F:phosphorelay response regulator activity"/>
    <property type="evidence" value="ECO:0007669"/>
    <property type="project" value="InterPro"/>
</dbReference>
<evidence type="ECO:0000256" key="6">
    <source>
        <dbReference type="ARBA" id="ARBA00022691"/>
    </source>
</evidence>
<dbReference type="Gene3D" id="3.30.450.20">
    <property type="entry name" value="PAS domain"/>
    <property type="match status" value="2"/>
</dbReference>
<dbReference type="InterPro" id="IPR003661">
    <property type="entry name" value="HisK_dim/P_dom"/>
</dbReference>
<protein>
    <submittedName>
        <fullName evidence="18">Sorangium cellulosum 'So ce 56' complete genome</fullName>
        <ecNumber evidence="18">2.7.3.-</ecNumber>
    </submittedName>
</protein>
<keyword evidence="4" id="KW-0489">Methyltransferase</keyword>
<dbReference type="CDD" id="cd17580">
    <property type="entry name" value="REC_2_DhkD-like"/>
    <property type="match status" value="1"/>
</dbReference>
<dbReference type="PROSITE" id="PS50110">
    <property type="entry name" value="RESPONSE_REGULATORY"/>
    <property type="match status" value="1"/>
</dbReference>
<keyword evidence="19" id="KW-1185">Reference proteome</keyword>
<dbReference type="Gene3D" id="3.40.50.2300">
    <property type="match status" value="1"/>
</dbReference>
<feature type="domain" description="Response regulatory" evidence="13">
    <location>
        <begin position="1227"/>
        <end position="1343"/>
    </location>
</feature>
<feature type="domain" description="CheR-type methyltransferase" evidence="17">
    <location>
        <begin position="212"/>
        <end position="485"/>
    </location>
</feature>
<dbReference type="InterPro" id="IPR000780">
    <property type="entry name" value="CheR_MeTrfase"/>
</dbReference>
<dbReference type="PANTHER" id="PTHR24422:SF27">
    <property type="entry name" value="PROTEIN-GLUTAMATE O-METHYLTRANSFERASE"/>
    <property type="match status" value="1"/>
</dbReference>
<dbReference type="PROSITE" id="PS50109">
    <property type="entry name" value="HIS_KIN"/>
    <property type="match status" value="1"/>
</dbReference>
<dbReference type="STRING" id="448385.sce4190"/>
<dbReference type="Pfam" id="PF01739">
    <property type="entry name" value="CheR"/>
    <property type="match status" value="1"/>
</dbReference>
<reference evidence="18 19" key="1">
    <citation type="journal article" date="2007" name="Nat. Biotechnol.">
        <title>Complete genome sequence of the myxobacterium Sorangium cellulosum.</title>
        <authorList>
            <person name="Schneiker S."/>
            <person name="Perlova O."/>
            <person name="Kaiser O."/>
            <person name="Gerth K."/>
            <person name="Alici A."/>
            <person name="Altmeyer M.O."/>
            <person name="Bartels D."/>
            <person name="Bekel T."/>
            <person name="Beyer S."/>
            <person name="Bode E."/>
            <person name="Bode H.B."/>
            <person name="Bolten C.J."/>
            <person name="Choudhuri J.V."/>
            <person name="Doss S."/>
            <person name="Elnakady Y.A."/>
            <person name="Frank B."/>
            <person name="Gaigalat L."/>
            <person name="Goesmann A."/>
            <person name="Groeger C."/>
            <person name="Gross F."/>
            <person name="Jelsbak L."/>
            <person name="Jelsbak L."/>
            <person name="Kalinowski J."/>
            <person name="Kegler C."/>
            <person name="Knauber T."/>
            <person name="Konietzny S."/>
            <person name="Kopp M."/>
            <person name="Krause L."/>
            <person name="Krug D."/>
            <person name="Linke B."/>
            <person name="Mahmud T."/>
            <person name="Martinez-Arias R."/>
            <person name="McHardy A.C."/>
            <person name="Merai M."/>
            <person name="Meyer F."/>
            <person name="Mormann S."/>
            <person name="Munoz-Dorado J."/>
            <person name="Perez J."/>
            <person name="Pradella S."/>
            <person name="Rachid S."/>
            <person name="Raddatz G."/>
            <person name="Rosenau F."/>
            <person name="Rueckert C."/>
            <person name="Sasse F."/>
            <person name="Scharfe M."/>
            <person name="Schuster S.C."/>
            <person name="Suen G."/>
            <person name="Treuner-Lange A."/>
            <person name="Velicer G.J."/>
            <person name="Vorholter F.-J."/>
            <person name="Weissman K.J."/>
            <person name="Welch R.D."/>
            <person name="Wenzel S.C."/>
            <person name="Whitworth D.E."/>
            <person name="Wilhelm S."/>
            <person name="Wittmann C."/>
            <person name="Bloecker H."/>
            <person name="Puehler A."/>
            <person name="Mueller R."/>
        </authorList>
    </citation>
    <scope>NUCLEOTIDE SEQUENCE [LARGE SCALE GENOMIC DNA]</scope>
    <source>
        <strain evidence="19">So ce56</strain>
    </source>
</reference>
<keyword evidence="6" id="KW-0949">S-adenosyl-L-methionine</keyword>
<dbReference type="Gene3D" id="1.10.287.130">
    <property type="match status" value="1"/>
</dbReference>
<feature type="region of interest" description="Disordered" evidence="11">
    <location>
        <begin position="1341"/>
        <end position="1360"/>
    </location>
</feature>
<dbReference type="SUPFAM" id="SSF53335">
    <property type="entry name" value="S-adenosyl-L-methionine-dependent methyltransferases"/>
    <property type="match status" value="1"/>
</dbReference>
<evidence type="ECO:0000256" key="10">
    <source>
        <dbReference type="SAM" id="Coils"/>
    </source>
</evidence>
<dbReference type="eggNOG" id="COG2201">
    <property type="taxonomic scope" value="Bacteria"/>
</dbReference>
<dbReference type="HOGENOM" id="CLU_000892_2_2_7"/>
<evidence type="ECO:0000256" key="11">
    <source>
        <dbReference type="SAM" id="MobiDB-lite"/>
    </source>
</evidence>
<dbReference type="Pfam" id="PF00512">
    <property type="entry name" value="HisKA"/>
    <property type="match status" value="1"/>
</dbReference>
<dbReference type="InterPro" id="IPR036890">
    <property type="entry name" value="HATPase_C_sf"/>
</dbReference>
<dbReference type="CDD" id="cd00075">
    <property type="entry name" value="HATPase"/>
    <property type="match status" value="1"/>
</dbReference>
<dbReference type="InterPro" id="IPR005467">
    <property type="entry name" value="His_kinase_dom"/>
</dbReference>
<dbReference type="Pfam" id="PF01339">
    <property type="entry name" value="CheB_methylest"/>
    <property type="match status" value="1"/>
</dbReference>
<dbReference type="InterPro" id="IPR022641">
    <property type="entry name" value="CheR_N"/>
</dbReference>
<evidence type="ECO:0000256" key="9">
    <source>
        <dbReference type="PROSITE-ProRule" id="PRU00169"/>
    </source>
</evidence>
<dbReference type="InterPro" id="IPR011006">
    <property type="entry name" value="CheY-like_superfamily"/>
</dbReference>
<dbReference type="InterPro" id="IPR000673">
    <property type="entry name" value="Sig_transdc_resp-reg_Me-estase"/>
</dbReference>
<dbReference type="PROSITE" id="PS50113">
    <property type="entry name" value="PAC"/>
    <property type="match status" value="1"/>
</dbReference>
<evidence type="ECO:0000256" key="3">
    <source>
        <dbReference type="ARBA" id="ARBA00022553"/>
    </source>
</evidence>
<keyword evidence="5 18" id="KW-0808">Transferase</keyword>
<evidence type="ECO:0000259" key="17">
    <source>
        <dbReference type="PROSITE" id="PS50123"/>
    </source>
</evidence>
<evidence type="ECO:0000313" key="18">
    <source>
        <dbReference type="EMBL" id="CAN94353.1"/>
    </source>
</evidence>
<proteinExistence type="predicted"/>
<dbReference type="FunFam" id="3.30.565.10:FF:000006">
    <property type="entry name" value="Sensor histidine kinase WalK"/>
    <property type="match status" value="1"/>
</dbReference>
<dbReference type="Gene3D" id="1.10.155.10">
    <property type="entry name" value="Chemotaxis receptor methyltransferase CheR, N-terminal domain"/>
    <property type="match status" value="1"/>
</dbReference>
<dbReference type="InterPro" id="IPR001789">
    <property type="entry name" value="Sig_transdc_resp-reg_receiver"/>
</dbReference>
<feature type="domain" description="PAC" evidence="15">
    <location>
        <begin position="918"/>
        <end position="973"/>
    </location>
</feature>
<dbReference type="InterPro" id="IPR000014">
    <property type="entry name" value="PAS"/>
</dbReference>
<dbReference type="InterPro" id="IPR036804">
    <property type="entry name" value="CheR_N_sf"/>
</dbReference>
<evidence type="ECO:0000256" key="1">
    <source>
        <dbReference type="ARBA" id="ARBA00000085"/>
    </source>
</evidence>
<evidence type="ECO:0000256" key="5">
    <source>
        <dbReference type="ARBA" id="ARBA00022679"/>
    </source>
</evidence>
<dbReference type="Pfam" id="PF08448">
    <property type="entry name" value="PAS_4"/>
    <property type="match status" value="1"/>
</dbReference>
<dbReference type="PROSITE" id="PS50123">
    <property type="entry name" value="CHER"/>
    <property type="match status" value="1"/>
</dbReference>
<dbReference type="Gene3D" id="3.40.50.180">
    <property type="entry name" value="Methylesterase CheB, C-terminal domain"/>
    <property type="match status" value="1"/>
</dbReference>
<dbReference type="SMART" id="SM00448">
    <property type="entry name" value="REC"/>
    <property type="match status" value="1"/>
</dbReference>
<keyword evidence="7" id="KW-0418">Kinase</keyword>
<dbReference type="InterPro" id="IPR050903">
    <property type="entry name" value="Bact_Chemotaxis_MeTrfase"/>
</dbReference>
<feature type="domain" description="PAS" evidence="14">
    <location>
        <begin position="846"/>
        <end position="884"/>
    </location>
</feature>
<dbReference type="SUPFAM" id="SSF52172">
    <property type="entry name" value="CheY-like"/>
    <property type="match status" value="1"/>
</dbReference>
<dbReference type="NCBIfam" id="TIGR00229">
    <property type="entry name" value="sensory_box"/>
    <property type="match status" value="1"/>
</dbReference>
<comment type="catalytic activity">
    <reaction evidence="1">
        <text>ATP + protein L-histidine = ADP + protein N-phospho-L-histidine.</text>
        <dbReference type="EC" id="2.7.13.3"/>
    </reaction>
</comment>
<dbReference type="Pfam" id="PF02518">
    <property type="entry name" value="HATPase_c"/>
    <property type="match status" value="1"/>
</dbReference>
<evidence type="ECO:0000256" key="2">
    <source>
        <dbReference type="ARBA" id="ARBA00001541"/>
    </source>
</evidence>
<dbReference type="Gene3D" id="3.30.565.10">
    <property type="entry name" value="Histidine kinase-like ATPase, C-terminal domain"/>
    <property type="match status" value="1"/>
</dbReference>
<dbReference type="RefSeq" id="WP_012236823.1">
    <property type="nucleotide sequence ID" value="NC_010162.1"/>
</dbReference>
<dbReference type="SMART" id="SM00091">
    <property type="entry name" value="PAS"/>
    <property type="match status" value="2"/>
</dbReference>
<dbReference type="SUPFAM" id="SSF55874">
    <property type="entry name" value="ATPase domain of HSP90 chaperone/DNA topoisomerase II/histidine kinase"/>
    <property type="match status" value="1"/>
</dbReference>
<dbReference type="InterPro" id="IPR029063">
    <property type="entry name" value="SAM-dependent_MTases_sf"/>
</dbReference>
<evidence type="ECO:0000259" key="12">
    <source>
        <dbReference type="PROSITE" id="PS50109"/>
    </source>
</evidence>
<dbReference type="InterPro" id="IPR013656">
    <property type="entry name" value="PAS_4"/>
</dbReference>
<dbReference type="InterPro" id="IPR035965">
    <property type="entry name" value="PAS-like_dom_sf"/>
</dbReference>
<dbReference type="KEGG" id="scl:sce4190"/>
<feature type="domain" description="CheB-type methylesterase" evidence="16">
    <location>
        <begin position="20"/>
        <end position="209"/>
    </location>
</feature>
<dbReference type="GO" id="GO:0005737">
    <property type="term" value="C:cytoplasm"/>
    <property type="evidence" value="ECO:0007669"/>
    <property type="project" value="InterPro"/>
</dbReference>
<keyword evidence="10" id="KW-0175">Coiled coil</keyword>
<organism evidence="18 19">
    <name type="scientific">Sorangium cellulosum (strain So ce56)</name>
    <name type="common">Polyangium cellulosum (strain So ce56)</name>
    <dbReference type="NCBI Taxonomy" id="448385"/>
    <lineage>
        <taxon>Bacteria</taxon>
        <taxon>Pseudomonadati</taxon>
        <taxon>Myxococcota</taxon>
        <taxon>Polyangia</taxon>
        <taxon>Polyangiales</taxon>
        <taxon>Polyangiaceae</taxon>
        <taxon>Sorangium</taxon>
    </lineage>
</organism>
<dbReference type="SUPFAM" id="SSF47384">
    <property type="entry name" value="Homodimeric domain of signal transducing histidine kinase"/>
    <property type="match status" value="1"/>
</dbReference>
<dbReference type="Proteomes" id="UP000002139">
    <property type="component" value="Chromosome"/>
</dbReference>
<evidence type="ECO:0000259" key="15">
    <source>
        <dbReference type="PROSITE" id="PS50113"/>
    </source>
</evidence>
<dbReference type="SUPFAM" id="SSF47757">
    <property type="entry name" value="Chemotaxis receptor methyltransferase CheR, N-terminal domain"/>
    <property type="match status" value="1"/>
</dbReference>
<keyword evidence="8" id="KW-0145">Chemotaxis</keyword>
<dbReference type="PROSITE" id="PS50112">
    <property type="entry name" value="PAS"/>
    <property type="match status" value="1"/>
</dbReference>
<feature type="active site" evidence="8">
    <location>
        <position position="32"/>
    </location>
</feature>
<keyword evidence="8" id="KW-0378">Hydrolase</keyword>
<sequence length="1360" mass="150820">MSTEREVRDATKTRTRTARPEVAPYVVGIGASAGGLEALEHFFANIPKESGMAFVVVQHLSPDFKSLMDEILGRRTELPIHLVENGMQVEPDHVYLIPPKKEMIISGDRLLLSERDRDQELALPIDVFFRSLAQDCGPRAIAVVLSGGGSDGSRGIRAVHEAGGLVVVQDVDSAQFDGMPKTARDAGVADCVLPPQDMPRVLLEHVRSKGRRPERDAASVDQGMSAVYRMLEEQFGIDFTHYKPSTVTRRIERRIQLAHTDDIEQYVKRLKSKSSELDVLYRDLLIGVTRFFRNEEAFGILERSVLPDLLRSGPRDAPFRVWVAGCATGEEVYSLAILLHELTSGGGHRPFKVFATDVHHGSLEIATRGLYEEEAVVNVSPERLERHFIRRGRSYQVVPDLRQSVVFAHHNVIKDAPFTRVDFISCRNVLIYLQPAVQQKVLSLFHFALNRGGVVLLGPSETPGHLAHDFEIVDKQWRIYRKYSDRRMQVEPRFQPVSPKARSAPRSGITAPVARHPASYLLGTYDALLDEFMPPSLLVNDTGELVHAFGGASRFLKVKDGRQGLDAFEMLDCDLKMVLTGGLRRVIQERTAIVFKGVQAEGGTYKITMRRVESRRGTLPHVLITFDAIDGAPRRAAMPEMEIDLDDVSREQLGALEAELGHTKQTLQAMTEQLEASNEELQAANEELLASNEELQSTNEELQSVNEELYSVNAEYQRKIADLTELGNDMENLLSSTDIGTIFLDRELKIRKFTPQIAESFNLLLQDVGRPIETFTYAVDHPELTADLKRVLATGERVERELRDRHGRSFFLRILPYRAKGTIAGVVLTLIDVSGLKAAEDALFHERYLLNSLLRSVPDAIYFKDARGRFIRTNNAMAERLGLSDPGEAAGKTGFELPGYEAALAVHQEDEVVLRTGEAQHYKLERRVRHDGVVEWDLVTRLPLIDAARHIVGIIGIFRSVTAQKRSEEQIKDAVRRRDEFLAMLSHELRNPLGAIVHATALLKEDCSASDGASGIDEKVVQILERQSAQMARLLDDLLEASRVTQNKIELRKRVLDLGSVVKDAADAVKNLMDTRGVDFSVVVDPEPIWVEGDPARLQQVHVNLLNNAAKYTSRGGHVTLEAKRLDGHAVVRVKDDGVGIPKEMLDTVFELFVQSSRTLDRSAGGLGVGLTLVRGLVEKHGGTVSARSEGEGKGCEFEVRLPISEPSSEQEAARGSLLANIPRRSRVVVVEDNDDGRQALCALLLRAGFECHSASHGISGIELMDEVLPHVAIVDIGLPGIDGLEFARRVREKPQHKNVYLIALTGYGQQGDRERAREAGFDEHLVKPVDLATLKRLLAEGEPVTGEGGAESARPAGPS</sequence>
<dbReference type="InterPro" id="IPR003594">
    <property type="entry name" value="HATPase_dom"/>
</dbReference>
<feature type="active site" evidence="8">
    <location>
        <position position="59"/>
    </location>
</feature>
<dbReference type="InterPro" id="IPR035909">
    <property type="entry name" value="CheB_C"/>
</dbReference>
<dbReference type="CDD" id="cd00130">
    <property type="entry name" value="PAS"/>
    <property type="match status" value="1"/>
</dbReference>
<accession>A9EWU9</accession>
<evidence type="ECO:0000259" key="16">
    <source>
        <dbReference type="PROSITE" id="PS50122"/>
    </source>
</evidence>
<dbReference type="GO" id="GO:0008984">
    <property type="term" value="F:protein-glutamate methylesterase activity"/>
    <property type="evidence" value="ECO:0007669"/>
    <property type="project" value="InterPro"/>
</dbReference>
<dbReference type="EC" id="2.7.3.-" evidence="18"/>
<dbReference type="SMART" id="SM00387">
    <property type="entry name" value="HATPase_c"/>
    <property type="match status" value="1"/>
</dbReference>
<feature type="domain" description="Histidine kinase" evidence="12">
    <location>
        <begin position="984"/>
        <end position="1206"/>
    </location>
</feature>
<dbReference type="SUPFAM" id="SSF55785">
    <property type="entry name" value="PYP-like sensor domain (PAS domain)"/>
    <property type="match status" value="2"/>
</dbReference>
<evidence type="ECO:0000313" key="19">
    <source>
        <dbReference type="Proteomes" id="UP000002139"/>
    </source>
</evidence>
<dbReference type="PANTHER" id="PTHR24422">
    <property type="entry name" value="CHEMOTAXIS PROTEIN METHYLTRANSFERASE"/>
    <property type="match status" value="1"/>
</dbReference>
<gene>
    <name evidence="18" type="ordered locus">sce4190</name>
</gene>
<feature type="coiled-coil region" evidence="10">
    <location>
        <begin position="653"/>
        <end position="733"/>
    </location>
</feature>
<dbReference type="GO" id="GO:0008983">
    <property type="term" value="F:protein-glutamate O-methyltransferase activity"/>
    <property type="evidence" value="ECO:0007669"/>
    <property type="project" value="UniProtKB-EC"/>
</dbReference>
<dbReference type="GO" id="GO:0000155">
    <property type="term" value="F:phosphorelay sensor kinase activity"/>
    <property type="evidence" value="ECO:0007669"/>
    <property type="project" value="InterPro"/>
</dbReference>
<evidence type="ECO:0000256" key="4">
    <source>
        <dbReference type="ARBA" id="ARBA00022603"/>
    </source>
</evidence>
<dbReference type="InterPro" id="IPR022642">
    <property type="entry name" value="CheR_C"/>
</dbReference>